<dbReference type="InterPro" id="IPR018356">
    <property type="entry name" value="Tscrpt_reg_HTH_DeoR_CS"/>
</dbReference>
<gene>
    <name evidence="5" type="ORF">Amac_056100</name>
</gene>
<sequence length="337" mass="36695">MYGTLDDMVETSARLLRLLSLLQTHRQWSGAELADRLSVSPRTVRRDVDRLRELGYTVHAVAGVSGYRLGAGSDLPPLLLDDEEAVAVAVGLRTAAGVTGIEDSSARALAKLEQVLPSRLRHRVRALQSMTVPMTAGGPAVDPDTLIAVTAACRDHETLRFDYRTHDGGQSRRLVEPYRLVATGRRWYLVAYDTERADWRTFRLDRLTLHVPNGPRFVPRDPPATDLAGYTSHAISSAPYRYQGRFTMHAPAAVVAERIAPTTGTVEPIDAGTCVLTCGSNSLDELALWVALTGVPFTVHEPPELIEHIRALTTRLADAIPGGPEIPAHQGRSYGAG</sequence>
<dbReference type="PANTHER" id="PTHR34580:SF3">
    <property type="entry name" value="PROTEIN PAFB"/>
    <property type="match status" value="1"/>
</dbReference>
<evidence type="ECO:0000259" key="4">
    <source>
        <dbReference type="PROSITE" id="PS51000"/>
    </source>
</evidence>
<dbReference type="InterPro" id="IPR001034">
    <property type="entry name" value="DeoR_HTH"/>
</dbReference>
<reference evidence="5 6" key="1">
    <citation type="submission" date="2019-10" db="EMBL/GenBank/DDBJ databases">
        <title>Whole genome shotgun sequence of Acrocarpospora macrocephala NBRC 16266.</title>
        <authorList>
            <person name="Ichikawa N."/>
            <person name="Kimura A."/>
            <person name="Kitahashi Y."/>
            <person name="Komaki H."/>
            <person name="Oguchi A."/>
        </authorList>
    </citation>
    <scope>NUCLEOTIDE SEQUENCE [LARGE SCALE GENOMIC DNA]</scope>
    <source>
        <strain evidence="5 6">NBRC 16266</strain>
    </source>
</reference>
<dbReference type="AlphaFoldDB" id="A0A5M3WZY0"/>
<dbReference type="GO" id="GO:0003700">
    <property type="term" value="F:DNA-binding transcription factor activity"/>
    <property type="evidence" value="ECO:0007669"/>
    <property type="project" value="InterPro"/>
</dbReference>
<evidence type="ECO:0000313" key="6">
    <source>
        <dbReference type="Proteomes" id="UP000331127"/>
    </source>
</evidence>
<evidence type="ECO:0000256" key="3">
    <source>
        <dbReference type="ARBA" id="ARBA00023163"/>
    </source>
</evidence>
<proteinExistence type="predicted"/>
<dbReference type="InterPro" id="IPR036390">
    <property type="entry name" value="WH_DNA-bd_sf"/>
</dbReference>
<dbReference type="PROSITE" id="PS52050">
    <property type="entry name" value="WYL"/>
    <property type="match status" value="1"/>
</dbReference>
<dbReference type="Pfam" id="PF25583">
    <property type="entry name" value="WCX"/>
    <property type="match status" value="1"/>
</dbReference>
<dbReference type="InterPro" id="IPR057727">
    <property type="entry name" value="WCX_dom"/>
</dbReference>
<dbReference type="Gene3D" id="1.10.10.10">
    <property type="entry name" value="Winged helix-like DNA-binding domain superfamily/Winged helix DNA-binding domain"/>
    <property type="match status" value="1"/>
</dbReference>
<organism evidence="5 6">
    <name type="scientific">Acrocarpospora macrocephala</name>
    <dbReference type="NCBI Taxonomy" id="150177"/>
    <lineage>
        <taxon>Bacteria</taxon>
        <taxon>Bacillati</taxon>
        <taxon>Actinomycetota</taxon>
        <taxon>Actinomycetes</taxon>
        <taxon>Streptosporangiales</taxon>
        <taxon>Streptosporangiaceae</taxon>
        <taxon>Acrocarpospora</taxon>
    </lineage>
</organism>
<dbReference type="InterPro" id="IPR026881">
    <property type="entry name" value="WYL_dom"/>
</dbReference>
<dbReference type="EMBL" id="BLAE01000034">
    <property type="protein sequence ID" value="GES12013.1"/>
    <property type="molecule type" value="Genomic_DNA"/>
</dbReference>
<dbReference type="Pfam" id="PF08279">
    <property type="entry name" value="HTH_11"/>
    <property type="match status" value="1"/>
</dbReference>
<accession>A0A5M3WZY0</accession>
<dbReference type="SUPFAM" id="SSF46785">
    <property type="entry name" value="Winged helix' DNA-binding domain"/>
    <property type="match status" value="1"/>
</dbReference>
<evidence type="ECO:0000256" key="2">
    <source>
        <dbReference type="ARBA" id="ARBA00023125"/>
    </source>
</evidence>
<feature type="domain" description="HTH deoR-type" evidence="4">
    <location>
        <begin position="11"/>
        <end position="66"/>
    </location>
</feature>
<dbReference type="Pfam" id="PF13280">
    <property type="entry name" value="WYL"/>
    <property type="match status" value="1"/>
</dbReference>
<dbReference type="GO" id="GO:0003677">
    <property type="term" value="F:DNA binding"/>
    <property type="evidence" value="ECO:0007669"/>
    <property type="project" value="UniProtKB-KW"/>
</dbReference>
<dbReference type="InterPro" id="IPR013196">
    <property type="entry name" value="HTH_11"/>
</dbReference>
<dbReference type="PROSITE" id="PS00894">
    <property type="entry name" value="HTH_DEOR_1"/>
    <property type="match status" value="1"/>
</dbReference>
<dbReference type="Proteomes" id="UP000331127">
    <property type="component" value="Unassembled WGS sequence"/>
</dbReference>
<comment type="caution">
    <text evidence="5">The sequence shown here is derived from an EMBL/GenBank/DDBJ whole genome shotgun (WGS) entry which is preliminary data.</text>
</comment>
<keyword evidence="3" id="KW-0804">Transcription</keyword>
<dbReference type="InterPro" id="IPR051534">
    <property type="entry name" value="CBASS_pafABC_assoc_protein"/>
</dbReference>
<protein>
    <submittedName>
        <fullName evidence="5">DNA-binding transcriptional regulator</fullName>
    </submittedName>
</protein>
<dbReference type="SMART" id="SM00420">
    <property type="entry name" value="HTH_DEOR"/>
    <property type="match status" value="1"/>
</dbReference>
<evidence type="ECO:0000256" key="1">
    <source>
        <dbReference type="ARBA" id="ARBA00023015"/>
    </source>
</evidence>
<dbReference type="PANTHER" id="PTHR34580">
    <property type="match status" value="1"/>
</dbReference>
<evidence type="ECO:0000313" key="5">
    <source>
        <dbReference type="EMBL" id="GES12013.1"/>
    </source>
</evidence>
<keyword evidence="1" id="KW-0805">Transcription regulation</keyword>
<dbReference type="PROSITE" id="PS51000">
    <property type="entry name" value="HTH_DEOR_2"/>
    <property type="match status" value="1"/>
</dbReference>
<keyword evidence="6" id="KW-1185">Reference proteome</keyword>
<dbReference type="InterPro" id="IPR036388">
    <property type="entry name" value="WH-like_DNA-bd_sf"/>
</dbReference>
<keyword evidence="2 5" id="KW-0238">DNA-binding</keyword>
<name>A0A5M3WZY0_9ACTN</name>